<evidence type="ECO:0000313" key="1">
    <source>
        <dbReference type="EMBL" id="REG85460.1"/>
    </source>
</evidence>
<dbReference type="EMBL" id="QUNF01000013">
    <property type="protein sequence ID" value="REG85460.1"/>
    <property type="molecule type" value="Genomic_DNA"/>
</dbReference>
<dbReference type="AlphaFoldDB" id="A0A3E0DQV6"/>
<organism evidence="1 2">
    <name type="scientific">Algoriphagus antarcticus</name>
    <dbReference type="NCBI Taxonomy" id="238540"/>
    <lineage>
        <taxon>Bacteria</taxon>
        <taxon>Pseudomonadati</taxon>
        <taxon>Bacteroidota</taxon>
        <taxon>Cytophagia</taxon>
        <taxon>Cytophagales</taxon>
        <taxon>Cyclobacteriaceae</taxon>
        <taxon>Algoriphagus</taxon>
    </lineage>
</organism>
<comment type="caution">
    <text evidence="1">The sequence shown here is derived from an EMBL/GenBank/DDBJ whole genome shotgun (WGS) entry which is preliminary data.</text>
</comment>
<sequence>MRPDSGQNFYINHNLRIMKKLLFGTAFFLGAIFFTSLSVQAEEDIMRWEQMFCTDGSGGTYEICFLTGDGNQCFTWYDTTRDCDPDLIIPTE</sequence>
<name>A0A3E0DQV6_9BACT</name>
<protein>
    <submittedName>
        <fullName evidence="1">Uncharacterized protein</fullName>
    </submittedName>
</protein>
<gene>
    <name evidence="1" type="ORF">C8N25_113152</name>
</gene>
<keyword evidence="2" id="KW-1185">Reference proteome</keyword>
<evidence type="ECO:0000313" key="2">
    <source>
        <dbReference type="Proteomes" id="UP000256405"/>
    </source>
</evidence>
<reference evidence="1 2" key="1">
    <citation type="submission" date="2018-08" db="EMBL/GenBank/DDBJ databases">
        <title>Genomic Encyclopedia of Archaeal and Bacterial Type Strains, Phase II (KMG-II): from individual species to whole genera.</title>
        <authorList>
            <person name="Goeker M."/>
        </authorList>
    </citation>
    <scope>NUCLEOTIDE SEQUENCE [LARGE SCALE GENOMIC DNA]</scope>
    <source>
        <strain evidence="1 2">DSM 15986</strain>
    </source>
</reference>
<dbReference type="Proteomes" id="UP000256405">
    <property type="component" value="Unassembled WGS sequence"/>
</dbReference>
<accession>A0A3E0DQV6</accession>
<proteinExistence type="predicted"/>